<feature type="transmembrane region" description="Helical" evidence="2">
    <location>
        <begin position="232"/>
        <end position="254"/>
    </location>
</feature>
<dbReference type="AlphaFoldDB" id="D1BXP5"/>
<feature type="transmembrane region" description="Helical" evidence="2">
    <location>
        <begin position="110"/>
        <end position="127"/>
    </location>
</feature>
<feature type="compositionally biased region" description="Gly residues" evidence="1">
    <location>
        <begin position="20"/>
        <end position="32"/>
    </location>
</feature>
<reference evidence="3 4" key="2">
    <citation type="journal article" date="2010" name="Stand. Genomic Sci.">
        <title>Complete genome sequence of Xylanimonas cellulosilytica type strain (XIL07).</title>
        <authorList>
            <person name="Foster B."/>
            <person name="Pukall R."/>
            <person name="Abt B."/>
            <person name="Nolan M."/>
            <person name="Glavina Del Rio T."/>
            <person name="Chen F."/>
            <person name="Lucas S."/>
            <person name="Tice H."/>
            <person name="Pitluck S."/>
            <person name="Cheng J.-F."/>
            <person name="Chertkov O."/>
            <person name="Brettin T."/>
            <person name="Han C."/>
            <person name="Detter J.C."/>
            <person name="Bruce D."/>
            <person name="Goodwin L."/>
            <person name="Ivanova N."/>
            <person name="Mavromatis K."/>
            <person name="Pati A."/>
            <person name="Mikhailova N."/>
            <person name="Chen A."/>
            <person name="Palaniappan K."/>
            <person name="Land M."/>
            <person name="Hauser L."/>
            <person name="Chang Y.-J."/>
            <person name="Jeffries C.D."/>
            <person name="Chain P."/>
            <person name="Rohde M."/>
            <person name="Goeker M."/>
            <person name="Bristow J."/>
            <person name="Eisen J.A."/>
            <person name="Markowitz V."/>
            <person name="Hugenholtz P."/>
            <person name="Kyrpides N.C."/>
            <person name="Klenk H.-P."/>
            <person name="Lapidus A."/>
        </authorList>
    </citation>
    <scope>NUCLEOTIDE SEQUENCE [LARGE SCALE GENOMIC DNA]</scope>
    <source>
        <strain evidence="4">DSM 15894 / CECT 5975 / LMG 20990 / XIL07</strain>
    </source>
</reference>
<feature type="transmembrane region" description="Helical" evidence="2">
    <location>
        <begin position="167"/>
        <end position="186"/>
    </location>
</feature>
<organism evidence="3 4">
    <name type="scientific">Xylanimonas cellulosilytica (strain DSM 15894 / JCM 12276 / CECT 5975 / KCTC 9989 / LMG 20990 / NBRC 107835 / XIL07)</name>
    <dbReference type="NCBI Taxonomy" id="446471"/>
    <lineage>
        <taxon>Bacteria</taxon>
        <taxon>Bacillati</taxon>
        <taxon>Actinomycetota</taxon>
        <taxon>Actinomycetes</taxon>
        <taxon>Micrococcales</taxon>
        <taxon>Promicromonosporaceae</taxon>
        <taxon>Xylanimonas</taxon>
    </lineage>
</organism>
<evidence type="ECO:0000256" key="1">
    <source>
        <dbReference type="SAM" id="MobiDB-lite"/>
    </source>
</evidence>
<evidence type="ECO:0000256" key="2">
    <source>
        <dbReference type="SAM" id="Phobius"/>
    </source>
</evidence>
<feature type="transmembrane region" description="Helical" evidence="2">
    <location>
        <begin position="134"/>
        <end position="155"/>
    </location>
</feature>
<feature type="transmembrane region" description="Helical" evidence="2">
    <location>
        <begin position="85"/>
        <end position="104"/>
    </location>
</feature>
<feature type="compositionally biased region" description="Polar residues" evidence="1">
    <location>
        <begin position="1"/>
        <end position="10"/>
    </location>
</feature>
<reference evidence="4" key="1">
    <citation type="submission" date="2009-11" db="EMBL/GenBank/DDBJ databases">
        <title>The complete chromosome of Xylanimonas cellulosilytica DSM 15894.</title>
        <authorList>
            <consortium name="US DOE Joint Genome Institute (JGI-PGF)"/>
            <person name="Lucas S."/>
            <person name="Copeland A."/>
            <person name="Lapidus A."/>
            <person name="Glavina del Rio T."/>
            <person name="Dalin E."/>
            <person name="Tice H."/>
            <person name="Bruce D."/>
            <person name="Goodwin L."/>
            <person name="Pitluck S."/>
            <person name="Kyrpides N."/>
            <person name="Mavromatis K."/>
            <person name="Ivanova N."/>
            <person name="Mikhailova N."/>
            <person name="Foster B."/>
            <person name="Clum A."/>
            <person name="Brettin T."/>
            <person name="Detter J.C."/>
            <person name="Han C."/>
            <person name="Larimer F."/>
            <person name="Land M."/>
            <person name="Hauser L."/>
            <person name="Markowitz V."/>
            <person name="Cheng J.F."/>
            <person name="Hugenholtz P."/>
            <person name="Woyke T."/>
            <person name="Wu D."/>
            <person name="Gehrich-Schroeter G."/>
            <person name="Schneider S."/>
            <person name="Pukall S.R."/>
            <person name="Klenk H.P."/>
            <person name="Eisen J.A."/>
        </authorList>
    </citation>
    <scope>NUCLEOTIDE SEQUENCE [LARGE SCALE GENOMIC DNA]</scope>
    <source>
        <strain evidence="4">DSM 15894 / CECT 5975 / LMG 20990 / XIL07</strain>
    </source>
</reference>
<proteinExistence type="predicted"/>
<dbReference type="Pfam" id="PF12811">
    <property type="entry name" value="BaxI_1"/>
    <property type="match status" value="1"/>
</dbReference>
<keyword evidence="2" id="KW-0472">Membrane</keyword>
<feature type="region of interest" description="Disordered" evidence="1">
    <location>
        <begin position="1"/>
        <end position="55"/>
    </location>
</feature>
<dbReference type="OrthoDB" id="116480at2"/>
<protein>
    <recommendedName>
        <fullName evidence="5">Integral membrane protein</fullName>
    </recommendedName>
</protein>
<evidence type="ECO:0000313" key="4">
    <source>
        <dbReference type="Proteomes" id="UP000002255"/>
    </source>
</evidence>
<dbReference type="PANTHER" id="PTHR41282:SF1">
    <property type="entry name" value="CONSERVED TRANSMEMBRANE PROTEIN-RELATED"/>
    <property type="match status" value="1"/>
</dbReference>
<gene>
    <name evidence="3" type="ordered locus">Xcel_2672</name>
</gene>
<feature type="transmembrane region" description="Helical" evidence="2">
    <location>
        <begin position="266"/>
        <end position="286"/>
    </location>
</feature>
<accession>D1BXP5</accession>
<keyword evidence="2" id="KW-0812">Transmembrane</keyword>
<dbReference type="KEGG" id="xce:Xcel_2672"/>
<dbReference type="PANTHER" id="PTHR41282">
    <property type="entry name" value="CONSERVED TRANSMEMBRANE PROTEIN-RELATED"/>
    <property type="match status" value="1"/>
</dbReference>
<evidence type="ECO:0008006" key="5">
    <source>
        <dbReference type="Google" id="ProtNLM"/>
    </source>
</evidence>
<evidence type="ECO:0000313" key="3">
    <source>
        <dbReference type="EMBL" id="ACZ31686.1"/>
    </source>
</evidence>
<name>D1BXP5_XYLCX</name>
<dbReference type="eggNOG" id="COG4760">
    <property type="taxonomic scope" value="Bacteria"/>
</dbReference>
<dbReference type="RefSeq" id="WP_012879428.1">
    <property type="nucleotide sequence ID" value="NC_013530.1"/>
</dbReference>
<keyword evidence="4" id="KW-1185">Reference proteome</keyword>
<dbReference type="InterPro" id="IPR010539">
    <property type="entry name" value="BaxI_1-like"/>
</dbReference>
<feature type="transmembrane region" description="Helical" evidence="2">
    <location>
        <begin position="198"/>
        <end position="220"/>
    </location>
</feature>
<dbReference type="STRING" id="446471.Xcel_2672"/>
<dbReference type="HOGENOM" id="CLU_074030_0_0_11"/>
<dbReference type="EMBL" id="CP001821">
    <property type="protein sequence ID" value="ACZ31686.1"/>
    <property type="molecule type" value="Genomic_DNA"/>
</dbReference>
<keyword evidence="2" id="KW-1133">Transmembrane helix</keyword>
<sequence length="299" mass="31420">MSNPYFSNSDVFGEPRRQGGRQGARRPGGTGTVPGMTTTQPRYGQTAPQGGAHGAQTADAASLENLYNAPAATTADTKRLTYDDVIVKTGGLLALLVVVAAATWQIAPQIWPVGMIVGLVLGLVNAFKKNPSPVLISLYTVAQGVFLGGISYAFQNFGVNGQPVDGLVVQAVLATMVTFAAALFLYKSGRVRVTPKFTRWLMIALVGFLGFQLINLVLVWTGVLAGAGARGGTLGVVVGLVAVGLAAASLIVDFDSIKRGVEQGIPARFAWAAAFGLLVTLVWLYLEFLRLLALLQGRD</sequence>
<dbReference type="Proteomes" id="UP000002255">
    <property type="component" value="Chromosome"/>
</dbReference>